<dbReference type="Proteomes" id="UP000629596">
    <property type="component" value="Unassembled WGS sequence"/>
</dbReference>
<evidence type="ECO:0000313" key="4">
    <source>
        <dbReference type="Proteomes" id="UP000629596"/>
    </source>
</evidence>
<dbReference type="Pfam" id="PF19775">
    <property type="entry name" value="DUF6261"/>
    <property type="match status" value="1"/>
</dbReference>
<name>A0A3D8HHG8_9BACT</name>
<proteinExistence type="predicted"/>
<evidence type="ECO:0000313" key="1">
    <source>
        <dbReference type="EMBL" id="MBC8600898.1"/>
    </source>
</evidence>
<dbReference type="AlphaFoldDB" id="A0A3D8HHG8"/>
<gene>
    <name evidence="2" type="ORF">DWU89_04150</name>
    <name evidence="1" type="ORF">H8784_04090</name>
</gene>
<evidence type="ECO:0000313" key="3">
    <source>
        <dbReference type="Proteomes" id="UP000256321"/>
    </source>
</evidence>
<dbReference type="EMBL" id="QREV01000006">
    <property type="protein sequence ID" value="RDU50381.1"/>
    <property type="molecule type" value="Genomic_DNA"/>
</dbReference>
<dbReference type="EMBL" id="JACRTI010000006">
    <property type="protein sequence ID" value="MBC8600898.1"/>
    <property type="molecule type" value="Genomic_DNA"/>
</dbReference>
<comment type="caution">
    <text evidence="2">The sequence shown here is derived from an EMBL/GenBank/DDBJ whole genome shotgun (WGS) entry which is preliminary data.</text>
</comment>
<dbReference type="RefSeq" id="WP_115498418.1">
    <property type="nucleotide sequence ID" value="NZ_JACRTI010000006.1"/>
</dbReference>
<reference evidence="1 4" key="2">
    <citation type="submission" date="2020-08" db="EMBL/GenBank/DDBJ databases">
        <title>Genome public.</title>
        <authorList>
            <person name="Liu C."/>
            <person name="Sun Q."/>
        </authorList>
    </citation>
    <scope>NUCLEOTIDE SEQUENCE [LARGE SCALE GENOMIC DNA]</scope>
    <source>
        <strain evidence="1 4">426_9</strain>
    </source>
</reference>
<sequence>MKQINQKFDLSRPRNGEHYQFHTDILDILSSAFVTTHGIVTLRDTYKELFEIENECYLRNRNYMETPEVKAADKKRDELFLYIAQTIETNIHCPVKSKEEAATRLYFYLTPYRNAPRKSYAEKTAEVKDFAEKMQEGDIEEDIETLGLTNDIVELDNANKAFNTIYNKRSKESLARTISDNMKSIRPKVDAAYKELTSAVNSLYQVNTLVTKNSTYGASLGTAIDEVNAVILRLQETLSRAGVGPKPNFTFVEKLEPTVNTPDDRPGIL</sequence>
<evidence type="ECO:0000313" key="2">
    <source>
        <dbReference type="EMBL" id="RDU50381.1"/>
    </source>
</evidence>
<reference evidence="2 3" key="1">
    <citation type="submission" date="2018-07" db="EMBL/GenBank/DDBJ databases">
        <title>Parabacteroides acidifaciens nov. sp., isolated from human feces.</title>
        <authorList>
            <person name="Wang Y.J."/>
        </authorList>
    </citation>
    <scope>NUCLEOTIDE SEQUENCE [LARGE SCALE GENOMIC DNA]</scope>
    <source>
        <strain evidence="2 3">426-9</strain>
    </source>
</reference>
<protein>
    <submittedName>
        <fullName evidence="2">Uncharacterized protein</fullName>
    </submittedName>
</protein>
<organism evidence="2 3">
    <name type="scientific">Parabacteroides acidifaciens</name>
    <dbReference type="NCBI Taxonomy" id="2290935"/>
    <lineage>
        <taxon>Bacteria</taxon>
        <taxon>Pseudomonadati</taxon>
        <taxon>Bacteroidota</taxon>
        <taxon>Bacteroidia</taxon>
        <taxon>Bacteroidales</taxon>
        <taxon>Tannerellaceae</taxon>
        <taxon>Parabacteroides</taxon>
    </lineage>
</organism>
<keyword evidence="4" id="KW-1185">Reference proteome</keyword>
<dbReference type="Proteomes" id="UP000256321">
    <property type="component" value="Unassembled WGS sequence"/>
</dbReference>
<dbReference type="InterPro" id="IPR046228">
    <property type="entry name" value="DUF6261"/>
</dbReference>
<accession>A0A3D8HHG8</accession>